<dbReference type="InterPro" id="IPR013325">
    <property type="entry name" value="RNA_pol_sigma_r2"/>
</dbReference>
<proteinExistence type="inferred from homology"/>
<keyword evidence="4 6" id="KW-0238">DNA-binding</keyword>
<dbReference type="Gene3D" id="1.20.120.1810">
    <property type="match status" value="1"/>
</dbReference>
<dbReference type="Pfam" id="PF04542">
    <property type="entry name" value="Sigma70_r2"/>
    <property type="match status" value="1"/>
</dbReference>
<evidence type="ECO:0000313" key="9">
    <source>
        <dbReference type="EMBL" id="EWM53842.1"/>
    </source>
</evidence>
<dbReference type="Gene3D" id="1.10.10.10">
    <property type="entry name" value="Winged helix-like DNA-binding domain superfamily/Winged helix DNA-binding domain"/>
    <property type="match status" value="1"/>
</dbReference>
<dbReference type="Proteomes" id="UP000019365">
    <property type="component" value="Unassembled WGS sequence"/>
</dbReference>
<evidence type="ECO:0000259" key="7">
    <source>
        <dbReference type="PROSITE" id="PS00715"/>
    </source>
</evidence>
<dbReference type="AlphaFoldDB" id="W7UZG0"/>
<dbReference type="CDD" id="cd06171">
    <property type="entry name" value="Sigma70_r4"/>
    <property type="match status" value="1"/>
</dbReference>
<dbReference type="GO" id="GO:0006352">
    <property type="term" value="P:DNA-templated transcription initiation"/>
    <property type="evidence" value="ECO:0007669"/>
    <property type="project" value="InterPro"/>
</dbReference>
<dbReference type="NCBIfam" id="TIGR02937">
    <property type="entry name" value="sigma70-ECF"/>
    <property type="match status" value="1"/>
</dbReference>
<evidence type="ECO:0000256" key="2">
    <source>
        <dbReference type="ARBA" id="ARBA00023015"/>
    </source>
</evidence>
<keyword evidence="5 6" id="KW-0804">Transcription</keyword>
<dbReference type="PRINTS" id="PR00046">
    <property type="entry name" value="SIGMA70FCT"/>
</dbReference>
<dbReference type="SUPFAM" id="SSF88659">
    <property type="entry name" value="Sigma3 and sigma4 domains of RNA polymerase sigma factors"/>
    <property type="match status" value="1"/>
</dbReference>
<dbReference type="PANTHER" id="PTHR30376:SF3">
    <property type="entry name" value="RNA POLYMERASE SIGMA FACTOR RPOH"/>
    <property type="match status" value="1"/>
</dbReference>
<name>W7UZG0_RUMFL</name>
<dbReference type="PROSITE" id="PS00716">
    <property type="entry name" value="SIGMA70_2"/>
    <property type="match status" value="1"/>
</dbReference>
<keyword evidence="3 6" id="KW-0731">Sigma factor</keyword>
<dbReference type="EMBL" id="ATAX01000023">
    <property type="protein sequence ID" value="EWM53842.1"/>
    <property type="molecule type" value="Genomic_DNA"/>
</dbReference>
<comment type="function">
    <text evidence="6">Sigma factors are initiation factors that promote the attachment of RNA polymerase to specific initiation sites and are then released.</text>
</comment>
<dbReference type="PROSITE" id="PS00715">
    <property type="entry name" value="SIGMA70_1"/>
    <property type="match status" value="1"/>
</dbReference>
<feature type="domain" description="RNA polymerase sigma-70" evidence="7">
    <location>
        <begin position="73"/>
        <end position="86"/>
    </location>
</feature>
<dbReference type="GO" id="GO:0016987">
    <property type="term" value="F:sigma factor activity"/>
    <property type="evidence" value="ECO:0007669"/>
    <property type="project" value="UniProtKB-KW"/>
</dbReference>
<dbReference type="PANTHER" id="PTHR30376">
    <property type="entry name" value="SIGMA FACTOR RPOH HEAT SHOCK RELATED"/>
    <property type="match status" value="1"/>
</dbReference>
<gene>
    <name evidence="9" type="ORF">RF007C_09020</name>
</gene>
<dbReference type="PATRIC" id="fig|1341157.4.peg.1486"/>
<dbReference type="Pfam" id="PF04545">
    <property type="entry name" value="Sigma70_r4"/>
    <property type="match status" value="1"/>
</dbReference>
<evidence type="ECO:0000259" key="8">
    <source>
        <dbReference type="PROSITE" id="PS00716"/>
    </source>
</evidence>
<reference evidence="9 10" key="1">
    <citation type="journal article" date="2014" name="PLoS ONE">
        <title>Rumen cellulosomics: divergent fiber-degrading strategies revealed by comparative genome-wide analysis of six ruminococcal strains.</title>
        <authorList>
            <person name="Dassa B."/>
            <person name="Borovok I."/>
            <person name="Ruimy-Israeli V."/>
            <person name="Lamed R."/>
            <person name="Flint H.J."/>
            <person name="Duncan S.H."/>
            <person name="Henrissat B."/>
            <person name="Coutinho P."/>
            <person name="Morrison M."/>
            <person name="Mosoni P."/>
            <person name="Yeoman C.J."/>
            <person name="White B.A."/>
            <person name="Bayer E.A."/>
        </authorList>
    </citation>
    <scope>NUCLEOTIDE SEQUENCE [LARGE SCALE GENOMIC DNA]</scope>
    <source>
        <strain evidence="9 10">007c</strain>
    </source>
</reference>
<comment type="similarity">
    <text evidence="1 6">Belongs to the sigma-70 factor family.</text>
</comment>
<dbReference type="InterPro" id="IPR013324">
    <property type="entry name" value="RNA_pol_sigma_r3/r4-like"/>
</dbReference>
<dbReference type="InterPro" id="IPR007630">
    <property type="entry name" value="RNA_pol_sigma70_r4"/>
</dbReference>
<protein>
    <recommendedName>
        <fullName evidence="6">RNA polymerase sigma factor</fullName>
    </recommendedName>
</protein>
<sequence length="227" mass="25923">MFIELLRNLFFFALHIENTSVFPKPLSKAEEKLCFEQMSRGDSSARNRLIEHNLRLVAHIVKKYASKADEQDELISVGTVGLIKAVSSFDHTKGARFATYASRCIENEILMQFRAAKKSSGDIYINEPVETDKDGNSLTLMDLIDDGIDIHEQVDLLMRSKQLYTFLDKCLDNRELKILIYRYGLYGSTPHTQNETAEKLAISRSYVSRLEKKAIGKLKIMFEKGGF</sequence>
<comment type="caution">
    <text evidence="9">The sequence shown here is derived from an EMBL/GenBank/DDBJ whole genome shotgun (WGS) entry which is preliminary data.</text>
</comment>
<keyword evidence="10" id="KW-1185">Reference proteome</keyword>
<dbReference type="eggNOG" id="COG1191">
    <property type="taxonomic scope" value="Bacteria"/>
</dbReference>
<dbReference type="RefSeq" id="WP_082316726.1">
    <property type="nucleotide sequence ID" value="NZ_ATAX01000023.1"/>
</dbReference>
<keyword evidence="2 6" id="KW-0805">Transcription regulation</keyword>
<dbReference type="InterPro" id="IPR036388">
    <property type="entry name" value="WH-like_DNA-bd_sf"/>
</dbReference>
<dbReference type="InterPro" id="IPR050813">
    <property type="entry name" value="Sigma-70_Factor"/>
</dbReference>
<accession>W7UZG0</accession>
<evidence type="ECO:0000256" key="1">
    <source>
        <dbReference type="ARBA" id="ARBA00007788"/>
    </source>
</evidence>
<evidence type="ECO:0000256" key="5">
    <source>
        <dbReference type="ARBA" id="ARBA00023163"/>
    </source>
</evidence>
<dbReference type="InterPro" id="IPR014284">
    <property type="entry name" value="RNA_pol_sigma-70_dom"/>
</dbReference>
<evidence type="ECO:0000256" key="6">
    <source>
        <dbReference type="RuleBase" id="RU362124"/>
    </source>
</evidence>
<dbReference type="InterPro" id="IPR000943">
    <property type="entry name" value="RNA_pol_sigma70"/>
</dbReference>
<organism evidence="9 10">
    <name type="scientific">Ruminococcus flavefaciens 007c</name>
    <dbReference type="NCBI Taxonomy" id="1341157"/>
    <lineage>
        <taxon>Bacteria</taxon>
        <taxon>Bacillati</taxon>
        <taxon>Bacillota</taxon>
        <taxon>Clostridia</taxon>
        <taxon>Eubacteriales</taxon>
        <taxon>Oscillospiraceae</taxon>
        <taxon>Ruminococcus</taxon>
    </lineage>
</organism>
<dbReference type="OrthoDB" id="9809557at2"/>
<dbReference type="InterPro" id="IPR007627">
    <property type="entry name" value="RNA_pol_sigma70_r2"/>
</dbReference>
<dbReference type="NCBIfam" id="NF004471">
    <property type="entry name" value="PRK05803.1"/>
    <property type="match status" value="1"/>
</dbReference>
<evidence type="ECO:0000256" key="3">
    <source>
        <dbReference type="ARBA" id="ARBA00023082"/>
    </source>
</evidence>
<dbReference type="SUPFAM" id="SSF88946">
    <property type="entry name" value="Sigma2 domain of RNA polymerase sigma factors"/>
    <property type="match status" value="1"/>
</dbReference>
<dbReference type="PIRSF" id="PIRSF000770">
    <property type="entry name" value="RNA_pol_sigma-SigE/K"/>
    <property type="match status" value="1"/>
</dbReference>
<evidence type="ECO:0000313" key="10">
    <source>
        <dbReference type="Proteomes" id="UP000019365"/>
    </source>
</evidence>
<evidence type="ECO:0000256" key="4">
    <source>
        <dbReference type="ARBA" id="ARBA00023125"/>
    </source>
</evidence>
<feature type="domain" description="RNA polymerase sigma-70" evidence="8">
    <location>
        <begin position="192"/>
        <end position="218"/>
    </location>
</feature>
<dbReference type="GO" id="GO:0003677">
    <property type="term" value="F:DNA binding"/>
    <property type="evidence" value="ECO:0007669"/>
    <property type="project" value="UniProtKB-KW"/>
</dbReference>